<gene>
    <name evidence="1" type="ORF">EVG20_g8278</name>
</gene>
<evidence type="ECO:0000313" key="2">
    <source>
        <dbReference type="Proteomes" id="UP000298327"/>
    </source>
</evidence>
<protein>
    <submittedName>
        <fullName evidence="1">Uncharacterized protein</fullName>
    </submittedName>
</protein>
<keyword evidence="2" id="KW-1185">Reference proteome</keyword>
<evidence type="ECO:0000313" key="1">
    <source>
        <dbReference type="EMBL" id="TFY58104.1"/>
    </source>
</evidence>
<dbReference type="EMBL" id="SEOQ01000703">
    <property type="protein sequence ID" value="TFY58104.1"/>
    <property type="molecule type" value="Genomic_DNA"/>
</dbReference>
<organism evidence="1 2">
    <name type="scientific">Dentipellis fragilis</name>
    <dbReference type="NCBI Taxonomy" id="205917"/>
    <lineage>
        <taxon>Eukaryota</taxon>
        <taxon>Fungi</taxon>
        <taxon>Dikarya</taxon>
        <taxon>Basidiomycota</taxon>
        <taxon>Agaricomycotina</taxon>
        <taxon>Agaricomycetes</taxon>
        <taxon>Russulales</taxon>
        <taxon>Hericiaceae</taxon>
        <taxon>Dentipellis</taxon>
    </lineage>
</organism>
<accession>A0A4Y9Y6G1</accession>
<dbReference type="OrthoDB" id="3269456at2759"/>
<reference evidence="1 2" key="1">
    <citation type="submission" date="2019-02" db="EMBL/GenBank/DDBJ databases">
        <title>Genome sequencing of the rare red list fungi Dentipellis fragilis.</title>
        <authorList>
            <person name="Buettner E."/>
            <person name="Kellner H."/>
        </authorList>
    </citation>
    <scope>NUCLEOTIDE SEQUENCE [LARGE SCALE GENOMIC DNA]</scope>
    <source>
        <strain evidence="1 2">DSM 105465</strain>
    </source>
</reference>
<proteinExistence type="predicted"/>
<comment type="caution">
    <text evidence="1">The sequence shown here is derived from an EMBL/GenBank/DDBJ whole genome shotgun (WGS) entry which is preliminary data.</text>
</comment>
<name>A0A4Y9Y6G1_9AGAM</name>
<sequence length="283" mass="31840">MSSIEQFLTQPSVVSRTHLALEECVVDRSPSDLLQSCASSEFLRGNFVVFDDGEDSTTLALRSKDNSPPEEAVLEVPDVLLVHSLPPITDRAQLPRDRVHFAEQSVTVTGLGYGAFEHAIHAIRNIHTLFSTRHHDLQLWHPERRLQHPCLTFKMRYVTSKKIADPSVQIPFPSSIDLRDILASTFQGRGVCLEDNDVQFFSAKRGARRGQHSFHTIRSGIFRVGQVVHLQVAFSVVPSTNGSCHYLVPKLRSVALMDSSVHDVIFFSRLLGLELLHLLKFQR</sequence>
<dbReference type="AlphaFoldDB" id="A0A4Y9Y6G1"/>
<dbReference type="Proteomes" id="UP000298327">
    <property type="component" value="Unassembled WGS sequence"/>
</dbReference>